<dbReference type="InterPro" id="IPR044273">
    <property type="entry name" value="PIF3-like"/>
</dbReference>
<evidence type="ECO:0000256" key="6">
    <source>
        <dbReference type="SAM" id="SignalP"/>
    </source>
</evidence>
<feature type="region of interest" description="Disordered" evidence="5">
    <location>
        <begin position="545"/>
        <end position="635"/>
    </location>
</feature>
<keyword evidence="4" id="KW-0539">Nucleus</keyword>
<feature type="compositionally biased region" description="Basic and acidic residues" evidence="5">
    <location>
        <begin position="497"/>
        <end position="506"/>
    </location>
</feature>
<accession>A0A9D4V9Z4</accession>
<feature type="compositionally biased region" description="Polar residues" evidence="5">
    <location>
        <begin position="791"/>
        <end position="817"/>
    </location>
</feature>
<evidence type="ECO:0000256" key="1">
    <source>
        <dbReference type="ARBA" id="ARBA00004123"/>
    </source>
</evidence>
<dbReference type="SMART" id="SM00353">
    <property type="entry name" value="HLH"/>
    <property type="match status" value="1"/>
</dbReference>
<evidence type="ECO:0000259" key="7">
    <source>
        <dbReference type="PROSITE" id="PS50888"/>
    </source>
</evidence>
<feature type="region of interest" description="Disordered" evidence="5">
    <location>
        <begin position="292"/>
        <end position="312"/>
    </location>
</feature>
<comment type="caution">
    <text evidence="8">The sequence shown here is derived from an EMBL/GenBank/DDBJ whole genome shotgun (WGS) entry which is preliminary data.</text>
</comment>
<dbReference type="Gene3D" id="4.10.280.10">
    <property type="entry name" value="Helix-loop-helix DNA-binding domain"/>
    <property type="match status" value="1"/>
</dbReference>
<organism evidence="8 9">
    <name type="scientific">Adiantum capillus-veneris</name>
    <name type="common">Maidenhair fern</name>
    <dbReference type="NCBI Taxonomy" id="13818"/>
    <lineage>
        <taxon>Eukaryota</taxon>
        <taxon>Viridiplantae</taxon>
        <taxon>Streptophyta</taxon>
        <taxon>Embryophyta</taxon>
        <taxon>Tracheophyta</taxon>
        <taxon>Polypodiopsida</taxon>
        <taxon>Polypodiidae</taxon>
        <taxon>Polypodiales</taxon>
        <taxon>Pteridineae</taxon>
        <taxon>Pteridaceae</taxon>
        <taxon>Vittarioideae</taxon>
        <taxon>Adiantum</taxon>
    </lineage>
</organism>
<dbReference type="InterPro" id="IPR036638">
    <property type="entry name" value="HLH_DNA-bd_sf"/>
</dbReference>
<feature type="chain" id="PRO_5038954104" description="BHLH domain-containing protein" evidence="6">
    <location>
        <begin position="18"/>
        <end position="854"/>
    </location>
</feature>
<evidence type="ECO:0000313" key="9">
    <source>
        <dbReference type="Proteomes" id="UP000886520"/>
    </source>
</evidence>
<dbReference type="PANTHER" id="PTHR46807">
    <property type="entry name" value="TRANSCRIPTION FACTOR PIF3"/>
    <property type="match status" value="1"/>
</dbReference>
<evidence type="ECO:0000256" key="2">
    <source>
        <dbReference type="ARBA" id="ARBA00023015"/>
    </source>
</evidence>
<keyword evidence="6" id="KW-0732">Signal</keyword>
<keyword evidence="3" id="KW-0804">Transcription</keyword>
<evidence type="ECO:0000313" key="8">
    <source>
        <dbReference type="EMBL" id="KAI5082363.1"/>
    </source>
</evidence>
<dbReference type="OrthoDB" id="690068at2759"/>
<feature type="compositionally biased region" description="Low complexity" evidence="5">
    <location>
        <begin position="39"/>
        <end position="54"/>
    </location>
</feature>
<feature type="region of interest" description="Disordered" evidence="5">
    <location>
        <begin position="39"/>
        <end position="61"/>
    </location>
</feature>
<dbReference type="Pfam" id="PF00010">
    <property type="entry name" value="HLH"/>
    <property type="match status" value="1"/>
</dbReference>
<dbReference type="AlphaFoldDB" id="A0A9D4V9Z4"/>
<dbReference type="EMBL" id="JABFUD020000003">
    <property type="protein sequence ID" value="KAI5082363.1"/>
    <property type="molecule type" value="Genomic_DNA"/>
</dbReference>
<dbReference type="GO" id="GO:0003700">
    <property type="term" value="F:DNA-binding transcription factor activity"/>
    <property type="evidence" value="ECO:0007669"/>
    <property type="project" value="InterPro"/>
</dbReference>
<feature type="region of interest" description="Disordered" evidence="5">
    <location>
        <begin position="493"/>
        <end position="512"/>
    </location>
</feature>
<evidence type="ECO:0000256" key="5">
    <source>
        <dbReference type="SAM" id="MobiDB-lite"/>
    </source>
</evidence>
<evidence type="ECO:0000256" key="3">
    <source>
        <dbReference type="ARBA" id="ARBA00023163"/>
    </source>
</evidence>
<reference evidence="8" key="1">
    <citation type="submission" date="2021-01" db="EMBL/GenBank/DDBJ databases">
        <title>Adiantum capillus-veneris genome.</title>
        <authorList>
            <person name="Fang Y."/>
            <person name="Liao Q."/>
        </authorList>
    </citation>
    <scope>NUCLEOTIDE SEQUENCE</scope>
    <source>
        <strain evidence="8">H3</strain>
        <tissue evidence="8">Leaf</tissue>
    </source>
</reference>
<name>A0A9D4V9Z4_ADICA</name>
<proteinExistence type="predicted"/>
<feature type="region of interest" description="Disordered" evidence="5">
    <location>
        <begin position="790"/>
        <end position="826"/>
    </location>
</feature>
<comment type="subcellular location">
    <subcellularLocation>
        <location evidence="1">Nucleus</location>
    </subcellularLocation>
</comment>
<gene>
    <name evidence="8" type="ORF">GOP47_0002106</name>
</gene>
<dbReference type="GO" id="GO:0046983">
    <property type="term" value="F:protein dimerization activity"/>
    <property type="evidence" value="ECO:0007669"/>
    <property type="project" value="InterPro"/>
</dbReference>
<sequence>MLIWFLFIARSYSTVLGMLASKRPAATAAAPSSSASLCPPVPAHPSSSFTPTSSHNHKPRIKGKDESMCQVAYEYPSNFVQDFNPDIDASSPVTNGILSKSFLTSSSLKVPKSGLDCVQCVEVFPDSMNHCVPEWDAATGKEMDIIWEQPDLFSWSKGKWDSGHTRRSDLGFVPELDFEELCWEDGQLLVVMQGLNYRGSAKNRSTWHTDETTLTSVLPAPGTFDTPCSADLVDPSSVNVHTQEDEFFSWLQHPPEDLVDRHETTSGVPILGTSLTDAERVYPSDPIPWGSRRNFGQLEDVDNGPVTKFPKSDKLTTFATSMGNRTSHGSNDQHIESVAEDTLVPTATMQNKEPCDCRTPLTAEVKMPAPPQLHSASVSMPCGTSLPNASTSAMNFSNFSRPAVAIKANLQSLGIAKGLSRAERLKQLDKVAVDMYKSQSIDSTTKHLKLIAPRREGAALHAVPRFPQSVGASFIQDTACNLPLDKEIKQNAPDSCLVRRPERDLSTQKVDNQELSATGTLIRSSGVGIESDRWDSSFISSTTLRMDGQNEVLEVPEPSELSSSGGSEDSDGVDGKRASGKLKRKTSNEDSEYQSDALDNEVTGNKQEAAASQNELKRSKAAESHNQSERRRRDRISEKMKALQALVPNSYKTDKASMLEEAIAYIKALKSQIQMMSYRGGTCYSPMILSHGVQHVQMASWPLMNMGIGMNTGIGVNAGLGMYDMNMVTGTAAPRPFSPMMTFPNGLVPPAQTTAAAPDGAPMTRGVAGQAVPLPAHHLLVPVRPGIPISGKSSSTQVVKDASPQSFRTSQQGQPGQIASMGVKGSNLPSYRRGFHRTTPKIGSCNEESCCYNK</sequence>
<dbReference type="SUPFAM" id="SSF47459">
    <property type="entry name" value="HLH, helix-loop-helix DNA-binding domain"/>
    <property type="match status" value="1"/>
</dbReference>
<dbReference type="CDD" id="cd11445">
    <property type="entry name" value="bHLH_AtPIF_like"/>
    <property type="match status" value="1"/>
</dbReference>
<dbReference type="Proteomes" id="UP000886520">
    <property type="component" value="Chromosome 2"/>
</dbReference>
<dbReference type="InterPro" id="IPR047265">
    <property type="entry name" value="PIF1-like_bHLH"/>
</dbReference>
<dbReference type="GO" id="GO:0005634">
    <property type="term" value="C:nucleus"/>
    <property type="evidence" value="ECO:0007669"/>
    <property type="project" value="UniProtKB-SubCell"/>
</dbReference>
<keyword evidence="2" id="KW-0805">Transcription regulation</keyword>
<protein>
    <recommendedName>
        <fullName evidence="7">BHLH domain-containing protein</fullName>
    </recommendedName>
</protein>
<feature type="compositionally biased region" description="Basic and acidic residues" evidence="5">
    <location>
        <begin position="615"/>
        <end position="635"/>
    </location>
</feature>
<feature type="signal peptide" evidence="6">
    <location>
        <begin position="1"/>
        <end position="17"/>
    </location>
</feature>
<evidence type="ECO:0000256" key="4">
    <source>
        <dbReference type="ARBA" id="ARBA00023242"/>
    </source>
</evidence>
<feature type="compositionally biased region" description="Low complexity" evidence="5">
    <location>
        <begin position="551"/>
        <end position="567"/>
    </location>
</feature>
<dbReference type="PANTHER" id="PTHR46807:SF1">
    <property type="entry name" value="TRANSCRIPTION FACTOR PIF3"/>
    <property type="match status" value="1"/>
</dbReference>
<dbReference type="PROSITE" id="PS50888">
    <property type="entry name" value="BHLH"/>
    <property type="match status" value="1"/>
</dbReference>
<feature type="domain" description="BHLH" evidence="7">
    <location>
        <begin position="620"/>
        <end position="669"/>
    </location>
</feature>
<keyword evidence="9" id="KW-1185">Reference proteome</keyword>
<dbReference type="InterPro" id="IPR011598">
    <property type="entry name" value="bHLH_dom"/>
</dbReference>
<feature type="compositionally biased region" description="Polar residues" evidence="5">
    <location>
        <begin position="602"/>
        <end position="614"/>
    </location>
</feature>